<reference evidence="1 2" key="1">
    <citation type="journal article" date="2015" name="Genome Announc.">
        <title>Closed Genome Sequence of Octadecabacter temperatus SB1, the First Mesophilic Species of the Genus Octadecabacter.</title>
        <authorList>
            <person name="Voget S."/>
            <person name="Billerbeck S."/>
            <person name="Simon M."/>
            <person name="Daniel R."/>
        </authorList>
    </citation>
    <scope>NUCLEOTIDE SEQUENCE [LARGE SCALE GENOMIC DNA]</scope>
    <source>
        <strain evidence="1 2">SB1</strain>
    </source>
</reference>
<gene>
    <name evidence="1" type="ORF">OSB_13410</name>
</gene>
<evidence type="ECO:0000313" key="2">
    <source>
        <dbReference type="Proteomes" id="UP000067444"/>
    </source>
</evidence>
<organism evidence="1 2">
    <name type="scientific">Octadecabacter temperatus</name>
    <dbReference type="NCBI Taxonomy" id="1458307"/>
    <lineage>
        <taxon>Bacteria</taxon>
        <taxon>Pseudomonadati</taxon>
        <taxon>Pseudomonadota</taxon>
        <taxon>Alphaproteobacteria</taxon>
        <taxon>Rhodobacterales</taxon>
        <taxon>Roseobacteraceae</taxon>
        <taxon>Octadecabacter</taxon>
    </lineage>
</organism>
<evidence type="ECO:0000313" key="1">
    <source>
        <dbReference type="EMBL" id="AKS45894.1"/>
    </source>
</evidence>
<dbReference type="OrthoDB" id="7862257at2"/>
<dbReference type="STRING" id="1458307.OSB_13410"/>
<protein>
    <submittedName>
        <fullName evidence="1">Uncharacterized protein</fullName>
    </submittedName>
</protein>
<dbReference type="KEGG" id="otm:OSB_13410"/>
<name>A0A0K0Y4K8_9RHOB</name>
<dbReference type="Proteomes" id="UP000067444">
    <property type="component" value="Chromosome"/>
</dbReference>
<proteinExistence type="predicted"/>
<keyword evidence="2" id="KW-1185">Reference proteome</keyword>
<accession>A0A0K0Y4K8</accession>
<dbReference type="EMBL" id="CP012160">
    <property type="protein sequence ID" value="AKS45894.1"/>
    <property type="molecule type" value="Genomic_DNA"/>
</dbReference>
<sequence length="149" mass="17010">MQEADHILIPLLDGRHGVAQVVRLQDDRVFLYLSNRRHHQNDKVVAFADNDVNAFMFVDIADLPDNHWPVIGYDAIPNLRRAPEHLSWDLLGEKDPIHDPSIIEAFANAVHGLYPWDGFPDPEFFTNMLSDPNTLPPFARMTSDFPSPE</sequence>
<dbReference type="AlphaFoldDB" id="A0A0K0Y4K8"/>